<comment type="similarity">
    <text evidence="2">Belongs to the DRAM/TMEM150 family.</text>
</comment>
<dbReference type="Bgee" id="ENSLOCG00000011490">
    <property type="expression patterns" value="Expressed in bone element and 13 other cell types or tissues"/>
</dbReference>
<dbReference type="InParanoid" id="W5N0G4"/>
<keyword evidence="4 6" id="KW-1133">Transmembrane helix</keyword>
<feature type="transmembrane region" description="Helical" evidence="6">
    <location>
        <begin position="120"/>
        <end position="145"/>
    </location>
</feature>
<dbReference type="Ensembl" id="ENSLOCT00000014152.1">
    <property type="protein sequence ID" value="ENSLOCP00000014123.1"/>
    <property type="gene ID" value="ENSLOCG00000011490.1"/>
</dbReference>
<keyword evidence="3 6" id="KW-0812">Transmembrane</keyword>
<dbReference type="AlphaFoldDB" id="W5N0G4"/>
<dbReference type="EMBL" id="AHAT01016722">
    <property type="status" value="NOT_ANNOTATED_CDS"/>
    <property type="molecule type" value="Genomic_DNA"/>
</dbReference>
<evidence type="ECO:0000256" key="6">
    <source>
        <dbReference type="SAM" id="Phobius"/>
    </source>
</evidence>
<evidence type="ECO:0000256" key="1">
    <source>
        <dbReference type="ARBA" id="ARBA00004127"/>
    </source>
</evidence>
<dbReference type="PANTHER" id="PTHR21324">
    <property type="entry name" value="FASTING-INDUCIBLE INTEGRAL MEMBRANE PROTEIN TM6P1-RELATED"/>
    <property type="match status" value="1"/>
</dbReference>
<dbReference type="GO" id="GO:0005764">
    <property type="term" value="C:lysosome"/>
    <property type="evidence" value="ECO:0000318"/>
    <property type="project" value="GO_Central"/>
</dbReference>
<accession>W5N0G4</accession>
<evidence type="ECO:0000256" key="5">
    <source>
        <dbReference type="ARBA" id="ARBA00023136"/>
    </source>
</evidence>
<dbReference type="eggNOG" id="KOG4320">
    <property type="taxonomic scope" value="Eukaryota"/>
</dbReference>
<dbReference type="Pfam" id="PF10277">
    <property type="entry name" value="Frag1"/>
    <property type="match status" value="1"/>
</dbReference>
<evidence type="ECO:0000256" key="2">
    <source>
        <dbReference type="ARBA" id="ARBA00006565"/>
    </source>
</evidence>
<dbReference type="GO" id="GO:0012505">
    <property type="term" value="C:endomembrane system"/>
    <property type="evidence" value="ECO:0007669"/>
    <property type="project" value="UniProtKB-SubCell"/>
</dbReference>
<evidence type="ECO:0000259" key="7">
    <source>
        <dbReference type="Pfam" id="PF10277"/>
    </source>
</evidence>
<reference evidence="9" key="1">
    <citation type="submission" date="2011-12" db="EMBL/GenBank/DDBJ databases">
        <title>The Draft Genome of Lepisosteus oculatus.</title>
        <authorList>
            <consortium name="The Broad Institute Genome Assembly &amp; Analysis Group"/>
            <consortium name="Computational R&amp;D Group"/>
            <consortium name="and Sequencing Platform"/>
            <person name="Di Palma F."/>
            <person name="Alfoldi J."/>
            <person name="Johnson J."/>
            <person name="Berlin A."/>
            <person name="Gnerre S."/>
            <person name="Jaffe D."/>
            <person name="MacCallum I."/>
            <person name="Young S."/>
            <person name="Walker B.J."/>
            <person name="Lander E.S."/>
            <person name="Lindblad-Toh K."/>
        </authorList>
    </citation>
    <scope>NUCLEOTIDE SEQUENCE [LARGE SCALE GENOMIC DNA]</scope>
</reference>
<dbReference type="PANTHER" id="PTHR21324:SF10">
    <property type="entry name" value="DNA DAMAGE-REGULATED AUTOPHAGY MODULATOR PROTEIN 2"/>
    <property type="match status" value="1"/>
</dbReference>
<feature type="transmembrane region" description="Helical" evidence="6">
    <location>
        <begin position="157"/>
        <end position="183"/>
    </location>
</feature>
<dbReference type="InterPro" id="IPR019402">
    <property type="entry name" value="CWH43_N"/>
</dbReference>
<evidence type="ECO:0000256" key="4">
    <source>
        <dbReference type="ARBA" id="ARBA00022989"/>
    </source>
</evidence>
<feature type="transmembrane region" description="Helical" evidence="6">
    <location>
        <begin position="56"/>
        <end position="74"/>
    </location>
</feature>
<sequence length="277" mass="31057">AMLWFQQGLSALPVVLVLWTSAAFILSYITAVLLQHVDPLVPYISDTGTVVPERCVFGLMLNISSFLGVATMYVRYKQVEELNRNEVRVHKWNKAGLALGIISSFGMCIVANFQKTSVISMHWVGAVLTFGIGTIYILCQTVLSYMMQPHINGKETFWIRLLVGVWCGVSIVCMFVSSVIMYSSLPGIDVAKKLHWTPGETGYTPHIVSTISEWSLAFAFVSFFLTYIRDFQKIKLRAEAILQSSHLHDTTHYNVNVHVHRGERSPLLARACDHADS</sequence>
<evidence type="ECO:0000313" key="9">
    <source>
        <dbReference type="Proteomes" id="UP000018468"/>
    </source>
</evidence>
<dbReference type="GeneTree" id="ENSGT01030000234578"/>
<evidence type="ECO:0000256" key="3">
    <source>
        <dbReference type="ARBA" id="ARBA00022692"/>
    </source>
</evidence>
<name>W5N0G4_LEPOC</name>
<feature type="transmembrane region" description="Helical" evidence="6">
    <location>
        <begin position="203"/>
        <end position="228"/>
    </location>
</feature>
<feature type="transmembrane region" description="Helical" evidence="6">
    <location>
        <begin position="95"/>
        <end position="114"/>
    </location>
</feature>
<keyword evidence="5 6" id="KW-0472">Membrane</keyword>
<organism evidence="8 9">
    <name type="scientific">Lepisosteus oculatus</name>
    <name type="common">Spotted gar</name>
    <dbReference type="NCBI Taxonomy" id="7918"/>
    <lineage>
        <taxon>Eukaryota</taxon>
        <taxon>Metazoa</taxon>
        <taxon>Chordata</taxon>
        <taxon>Craniata</taxon>
        <taxon>Vertebrata</taxon>
        <taxon>Euteleostomi</taxon>
        <taxon>Actinopterygii</taxon>
        <taxon>Neopterygii</taxon>
        <taxon>Holostei</taxon>
        <taxon>Semionotiformes</taxon>
        <taxon>Lepisosteidae</taxon>
        <taxon>Lepisosteus</taxon>
    </lineage>
</organism>
<dbReference type="HOGENOM" id="CLU_059992_2_2_1"/>
<dbReference type="FunCoup" id="W5N0G4">
    <property type="interactions" value="430"/>
</dbReference>
<dbReference type="GO" id="GO:0045494">
    <property type="term" value="P:photoreceptor cell maintenance"/>
    <property type="evidence" value="ECO:0000318"/>
    <property type="project" value="GO_Central"/>
</dbReference>
<reference evidence="8" key="2">
    <citation type="submission" date="2025-08" db="UniProtKB">
        <authorList>
            <consortium name="Ensembl"/>
        </authorList>
    </citation>
    <scope>IDENTIFICATION</scope>
</reference>
<dbReference type="Proteomes" id="UP000018468">
    <property type="component" value="Linkage group LG3"/>
</dbReference>
<proteinExistence type="inferred from homology"/>
<keyword evidence="9" id="KW-1185">Reference proteome</keyword>
<reference evidence="8" key="3">
    <citation type="submission" date="2025-09" db="UniProtKB">
        <authorList>
            <consortium name="Ensembl"/>
        </authorList>
    </citation>
    <scope>IDENTIFICATION</scope>
</reference>
<feature type="domain" description="CWH43-like N-terminal" evidence="7">
    <location>
        <begin position="10"/>
        <end position="234"/>
    </location>
</feature>
<protein>
    <submittedName>
        <fullName evidence="8">DNA-damage regulated autophagy modulator 2b</fullName>
    </submittedName>
</protein>
<evidence type="ECO:0000313" key="8">
    <source>
        <dbReference type="Ensembl" id="ENSLOCP00000014123.1"/>
    </source>
</evidence>
<dbReference type="GO" id="GO:0010506">
    <property type="term" value="P:regulation of autophagy"/>
    <property type="evidence" value="ECO:0000318"/>
    <property type="project" value="GO_Central"/>
</dbReference>
<feature type="transmembrane region" description="Helical" evidence="6">
    <location>
        <begin position="12"/>
        <end position="36"/>
    </location>
</feature>
<comment type="subcellular location">
    <subcellularLocation>
        <location evidence="1">Endomembrane system</location>
        <topology evidence="1">Multi-pass membrane protein</topology>
    </subcellularLocation>
</comment>
<dbReference type="InterPro" id="IPR050911">
    <property type="entry name" value="DRAM/TMEM150_Autophagy_Mod"/>
</dbReference>
<dbReference type="OMA" id="SEWCLAF"/>